<reference evidence="1" key="1">
    <citation type="submission" date="2019-10" db="EMBL/GenBank/DDBJ databases">
        <title>Conservation and host-specific expression of non-tandemly repeated heterogenous ribosome RNA gene in arbuscular mycorrhizal fungi.</title>
        <authorList>
            <person name="Maeda T."/>
            <person name="Kobayashi Y."/>
            <person name="Nakagawa T."/>
            <person name="Ezawa T."/>
            <person name="Yamaguchi K."/>
            <person name="Bino T."/>
            <person name="Nishimoto Y."/>
            <person name="Shigenobu S."/>
            <person name="Kawaguchi M."/>
        </authorList>
    </citation>
    <scope>NUCLEOTIDE SEQUENCE</scope>
    <source>
        <strain evidence="1">HR1</strain>
    </source>
</reference>
<evidence type="ECO:0000313" key="2">
    <source>
        <dbReference type="Proteomes" id="UP000615446"/>
    </source>
</evidence>
<organism evidence="1 2">
    <name type="scientific">Rhizophagus clarus</name>
    <dbReference type="NCBI Taxonomy" id="94130"/>
    <lineage>
        <taxon>Eukaryota</taxon>
        <taxon>Fungi</taxon>
        <taxon>Fungi incertae sedis</taxon>
        <taxon>Mucoromycota</taxon>
        <taxon>Glomeromycotina</taxon>
        <taxon>Glomeromycetes</taxon>
        <taxon>Glomerales</taxon>
        <taxon>Glomeraceae</taxon>
        <taxon>Rhizophagus</taxon>
    </lineage>
</organism>
<accession>A0A8H3L040</accession>
<protein>
    <submittedName>
        <fullName evidence="1">Uncharacterized protein</fullName>
    </submittedName>
</protein>
<dbReference type="EMBL" id="BLAL01000043">
    <property type="protein sequence ID" value="GES79268.1"/>
    <property type="molecule type" value="Genomic_DNA"/>
</dbReference>
<evidence type="ECO:0000313" key="1">
    <source>
        <dbReference type="EMBL" id="GES79268.1"/>
    </source>
</evidence>
<proteinExistence type="predicted"/>
<name>A0A8H3L040_9GLOM</name>
<sequence>MLSYDLSRVNVYKSEDMALDISYLFIHENSLSTQLCLSTVLELMAYADEYPALEAFETIIHIQSGFKANMRY</sequence>
<dbReference type="Proteomes" id="UP000615446">
    <property type="component" value="Unassembled WGS sequence"/>
</dbReference>
<gene>
    <name evidence="1" type="ORF">RCL2_000657600</name>
</gene>
<comment type="caution">
    <text evidence="1">The sequence shown here is derived from an EMBL/GenBank/DDBJ whole genome shotgun (WGS) entry which is preliminary data.</text>
</comment>
<dbReference type="AlphaFoldDB" id="A0A8H3L040"/>
<dbReference type="OrthoDB" id="2317242at2759"/>